<proteinExistence type="predicted"/>
<feature type="transmembrane region" description="Helical" evidence="2">
    <location>
        <begin position="484"/>
        <end position="509"/>
    </location>
</feature>
<keyword evidence="2" id="KW-1133">Transmembrane helix</keyword>
<accession>A0A812WJN2</accession>
<dbReference type="OrthoDB" id="449131at2759"/>
<protein>
    <submittedName>
        <fullName evidence="3">Uncharacterized protein</fullName>
    </submittedName>
</protein>
<gene>
    <name evidence="3" type="ORF">SPIL2461_LOCUS18697</name>
</gene>
<feature type="region of interest" description="Disordered" evidence="1">
    <location>
        <begin position="292"/>
        <end position="316"/>
    </location>
</feature>
<feature type="transmembrane region" description="Helical" evidence="2">
    <location>
        <begin position="70"/>
        <end position="90"/>
    </location>
</feature>
<feature type="compositionally biased region" description="Basic and acidic residues" evidence="1">
    <location>
        <begin position="252"/>
        <end position="261"/>
    </location>
</feature>
<evidence type="ECO:0000256" key="2">
    <source>
        <dbReference type="SAM" id="Phobius"/>
    </source>
</evidence>
<reference evidence="3" key="1">
    <citation type="submission" date="2021-02" db="EMBL/GenBank/DDBJ databases">
        <authorList>
            <person name="Dougan E. K."/>
            <person name="Rhodes N."/>
            <person name="Thang M."/>
            <person name="Chan C."/>
        </authorList>
    </citation>
    <scope>NUCLEOTIDE SEQUENCE</scope>
</reference>
<dbReference type="Proteomes" id="UP000649617">
    <property type="component" value="Unassembled WGS sequence"/>
</dbReference>
<feature type="transmembrane region" description="Helical" evidence="2">
    <location>
        <begin position="102"/>
        <end position="122"/>
    </location>
</feature>
<feature type="non-terminal residue" evidence="3">
    <location>
        <position position="1"/>
    </location>
</feature>
<keyword evidence="4" id="KW-1185">Reference proteome</keyword>
<evidence type="ECO:0000313" key="3">
    <source>
        <dbReference type="EMBL" id="CAE7675032.1"/>
    </source>
</evidence>
<evidence type="ECO:0000256" key="1">
    <source>
        <dbReference type="SAM" id="MobiDB-lite"/>
    </source>
</evidence>
<feature type="transmembrane region" description="Helical" evidence="2">
    <location>
        <begin position="521"/>
        <end position="542"/>
    </location>
</feature>
<keyword evidence="2" id="KW-0472">Membrane</keyword>
<feature type="region of interest" description="Disordered" evidence="1">
    <location>
        <begin position="205"/>
        <end position="237"/>
    </location>
</feature>
<evidence type="ECO:0000313" key="4">
    <source>
        <dbReference type="Proteomes" id="UP000649617"/>
    </source>
</evidence>
<keyword evidence="2" id="KW-0812">Transmembrane</keyword>
<name>A0A812WJN2_SYMPI</name>
<feature type="transmembrane region" description="Helical" evidence="2">
    <location>
        <begin position="12"/>
        <end position="33"/>
    </location>
</feature>
<feature type="transmembrane region" description="Helical" evidence="2">
    <location>
        <begin position="363"/>
        <end position="389"/>
    </location>
</feature>
<dbReference type="AlphaFoldDB" id="A0A812WJN2"/>
<dbReference type="EMBL" id="CAJNIZ010043992">
    <property type="protein sequence ID" value="CAE7675032.1"/>
    <property type="molecule type" value="Genomic_DNA"/>
</dbReference>
<feature type="transmembrane region" description="Helical" evidence="2">
    <location>
        <begin position="554"/>
        <end position="576"/>
    </location>
</feature>
<feature type="region of interest" description="Disordered" evidence="1">
    <location>
        <begin position="251"/>
        <end position="279"/>
    </location>
</feature>
<feature type="transmembrane region" description="Helical" evidence="2">
    <location>
        <begin position="453"/>
        <end position="478"/>
    </location>
</feature>
<organism evidence="3 4">
    <name type="scientific">Symbiodinium pilosum</name>
    <name type="common">Dinoflagellate</name>
    <dbReference type="NCBI Taxonomy" id="2952"/>
    <lineage>
        <taxon>Eukaryota</taxon>
        <taxon>Sar</taxon>
        <taxon>Alveolata</taxon>
        <taxon>Dinophyceae</taxon>
        <taxon>Suessiales</taxon>
        <taxon>Symbiodiniaceae</taxon>
        <taxon>Symbiodinium</taxon>
    </lineage>
</organism>
<sequence>EKGFDWLLFGKTSFFACLNFVDFVTDILVLLQFSCLFGSPLRTDCAPGQLSSNITSVGTEDEGTCQVHPWWLAISATILLCSSVGSAGMYSKKRREGIDVEVKSIAVAISFLVAFFQLAPFMDLVQMWRHGSRFMDDDKKQHILQRDMVIKLVESAPQAFFQAYVIFALEAHGQPLRVFSLAISIASLSLSLVVSLPELTSAREMFSSKPHGDGQEFDPSCGESVEEDGESSALFAEKSRRTTMVQAVAMETKARMSERKSTSQKSRSTKHVGEMEHGAPAADVIGSPLEHRRADAEHDEESGCQLPQQQGPAPPKVVVGSALHESMLGKLIFWAYLASDTLLRSGGYAVVLSHALRPVGVPLATFFALFQLALGFWDTFTMAVEMVWIAMKHMWYVMKAEATEFISLVSDLLGEGVAPPIQDSDGPQDWDVACAMLCLPCLPCLKRILKLGYILIAAPIGLTIVVVIGGLLLTLILVAASPAIAVIATLLALAIGSFAIAMTAVPVVVTFPRPRKHKAAFVTVRTGEYLCFGFVLAMFGQTVCGEEMFWETRIFFLALGINVMALLTFVALHYCLKPIVAWESVFSDRLKAVAKSSCCQSLWAVIRCCKGKPALLASE</sequence>
<comment type="caution">
    <text evidence="3">The sequence shown here is derived from an EMBL/GenBank/DDBJ whole genome shotgun (WGS) entry which is preliminary data.</text>
</comment>